<evidence type="ECO:0000313" key="2">
    <source>
        <dbReference type="Proteomes" id="UP001161294"/>
    </source>
</evidence>
<proteinExistence type="predicted"/>
<accession>A0AA42W4H9</accession>
<evidence type="ECO:0000313" key="1">
    <source>
        <dbReference type="EMBL" id="MDH2007142.1"/>
    </source>
</evidence>
<gene>
    <name evidence="1" type="ORF">N5J23_16645</name>
</gene>
<organism evidence="1 2">
    <name type="scientific">Comamonas aquatica</name>
    <dbReference type="NCBI Taxonomy" id="225991"/>
    <lineage>
        <taxon>Bacteria</taxon>
        <taxon>Pseudomonadati</taxon>
        <taxon>Pseudomonadota</taxon>
        <taxon>Betaproteobacteria</taxon>
        <taxon>Burkholderiales</taxon>
        <taxon>Comamonadaceae</taxon>
        <taxon>Comamonas</taxon>
    </lineage>
</organism>
<comment type="caution">
    <text evidence="1">The sequence shown here is derived from an EMBL/GenBank/DDBJ whole genome shotgun (WGS) entry which is preliminary data.</text>
</comment>
<reference evidence="1" key="1">
    <citation type="submission" date="2022-09" db="EMBL/GenBank/DDBJ databases">
        <title>Intensive care unit water sources are persistently colonized with multi-drug resistant bacteria and are the site of extensive horizontal gene transfer of antibiotic resistance genes.</title>
        <authorList>
            <person name="Diorio-Toth L."/>
        </authorList>
    </citation>
    <scope>NUCLEOTIDE SEQUENCE</scope>
    <source>
        <strain evidence="1">GD03686</strain>
    </source>
</reference>
<sequence length="141" mass="16172">MQLASRFKAMYQFLGMDLAACAKYLHVTERTLHNWLSGKHDIPFVAYKLLRTEWSCLAKRGMAGVLAAASCGRLRVDRLIQWMPHGGDCWYVVRMHLSTTLVGSAKELRERHRASLRCTVPGVKRLVPRLLRPWDGAKRRP</sequence>
<name>A0AA42W4H9_9BURK</name>
<dbReference type="AlphaFoldDB" id="A0AA42W4H9"/>
<protein>
    <submittedName>
        <fullName evidence="1">Uncharacterized protein</fullName>
    </submittedName>
</protein>
<dbReference type="Proteomes" id="UP001161294">
    <property type="component" value="Unassembled WGS sequence"/>
</dbReference>
<dbReference type="EMBL" id="JAOCJW010000047">
    <property type="protein sequence ID" value="MDH2007142.1"/>
    <property type="molecule type" value="Genomic_DNA"/>
</dbReference>